<comment type="caution">
    <text evidence="2">The sequence shown here is derived from an EMBL/GenBank/DDBJ whole genome shotgun (WGS) entry which is preliminary data.</text>
</comment>
<keyword evidence="1" id="KW-1133">Transmembrane helix</keyword>
<gene>
    <name evidence="2" type="ORF">I5M32_15060</name>
</gene>
<evidence type="ECO:0000256" key="1">
    <source>
        <dbReference type="SAM" id="Phobius"/>
    </source>
</evidence>
<dbReference type="Pfam" id="PF19885">
    <property type="entry name" value="DUF6358"/>
    <property type="match status" value="1"/>
</dbReference>
<dbReference type="InterPro" id="IPR045938">
    <property type="entry name" value="DUF6358"/>
</dbReference>
<dbReference type="EMBL" id="JAEHFY010000026">
    <property type="protein sequence ID" value="MBK0384286.1"/>
    <property type="molecule type" value="Genomic_DNA"/>
</dbReference>
<dbReference type="Proteomes" id="UP000660024">
    <property type="component" value="Unassembled WGS sequence"/>
</dbReference>
<name>A0ABS1BN49_9SPHI</name>
<feature type="transmembrane region" description="Helical" evidence="1">
    <location>
        <begin position="5"/>
        <end position="25"/>
    </location>
</feature>
<evidence type="ECO:0000313" key="3">
    <source>
        <dbReference type="Proteomes" id="UP000660024"/>
    </source>
</evidence>
<reference evidence="2 3" key="1">
    <citation type="submission" date="2020-12" db="EMBL/GenBank/DDBJ databases">
        <title>Bacterial novel species Pedobacter sp. SD-b isolated from soil.</title>
        <authorList>
            <person name="Jung H.-Y."/>
        </authorList>
    </citation>
    <scope>NUCLEOTIDE SEQUENCE [LARGE SCALE GENOMIC DNA]</scope>
    <source>
        <strain evidence="2 3">SD-b</strain>
    </source>
</reference>
<evidence type="ECO:0000313" key="2">
    <source>
        <dbReference type="EMBL" id="MBK0384286.1"/>
    </source>
</evidence>
<dbReference type="RefSeq" id="WP_200587832.1">
    <property type="nucleotide sequence ID" value="NZ_JAEHFY010000026.1"/>
</dbReference>
<protein>
    <submittedName>
        <fullName evidence="2">Uncharacterized protein</fullName>
    </submittedName>
</protein>
<keyword evidence="1" id="KW-0472">Membrane</keyword>
<organism evidence="2 3">
    <name type="scientific">Pedobacter segetis</name>
    <dbReference type="NCBI Taxonomy" id="2793069"/>
    <lineage>
        <taxon>Bacteria</taxon>
        <taxon>Pseudomonadati</taxon>
        <taxon>Bacteroidota</taxon>
        <taxon>Sphingobacteriia</taxon>
        <taxon>Sphingobacteriales</taxon>
        <taxon>Sphingobacteriaceae</taxon>
        <taxon>Pedobacter</taxon>
    </lineage>
</organism>
<sequence>MGKHIVFSVILNILLIASVIIGYYGVKHHNYFIVILCAAAFGLTLFYKIKHTKSVQTELKKMAENKVQQKNKKRNKF</sequence>
<accession>A0ABS1BN49</accession>
<keyword evidence="3" id="KW-1185">Reference proteome</keyword>
<keyword evidence="1" id="KW-0812">Transmembrane</keyword>
<proteinExistence type="predicted"/>
<feature type="transmembrane region" description="Helical" evidence="1">
    <location>
        <begin position="31"/>
        <end position="49"/>
    </location>
</feature>